<accession>A0A015SSH1</accession>
<gene>
    <name evidence="1" type="ORF">M124_3061</name>
</gene>
<dbReference type="Proteomes" id="UP000020529">
    <property type="component" value="Unassembled WGS sequence"/>
</dbReference>
<name>A0A015SSH1_BACFG</name>
<dbReference type="AlphaFoldDB" id="A0A015SSH1"/>
<sequence length="71" mass="8149">EINYSTDKNKMELIPNKLLVLFKSGIKDPVSVSDLKAFIKADLWHTTDKTADATYRGNELFIDDVELIYDK</sequence>
<dbReference type="RefSeq" id="WP_196244723.1">
    <property type="nucleotide sequence ID" value="NZ_JGCY01000371.1"/>
</dbReference>
<evidence type="ECO:0000313" key="1">
    <source>
        <dbReference type="EMBL" id="EXY73232.1"/>
    </source>
</evidence>
<evidence type="ECO:0000313" key="2">
    <source>
        <dbReference type="Proteomes" id="UP000020529"/>
    </source>
</evidence>
<feature type="non-terminal residue" evidence="1">
    <location>
        <position position="1"/>
    </location>
</feature>
<dbReference type="PATRIC" id="fig|1339315.3.peg.3734"/>
<proteinExistence type="predicted"/>
<reference evidence="1 2" key="1">
    <citation type="submission" date="2014-02" db="EMBL/GenBank/DDBJ databases">
        <authorList>
            <person name="Sears C."/>
            <person name="Carroll K."/>
            <person name="Sack B.R."/>
            <person name="Qadri F."/>
            <person name="Myers L.L."/>
            <person name="Chung G.-T."/>
            <person name="Escheverria P."/>
            <person name="Fraser C.M."/>
            <person name="Sadzewicz L."/>
            <person name="Shefchek K.A."/>
            <person name="Tallon L."/>
            <person name="Das S.P."/>
            <person name="Daugherty S."/>
            <person name="Mongodin E.F."/>
        </authorList>
    </citation>
    <scope>NUCLEOTIDE SEQUENCE [LARGE SCALE GENOMIC DNA]</scope>
    <source>
        <strain evidence="2">3988T(B)14</strain>
    </source>
</reference>
<dbReference type="EMBL" id="JGCY01000371">
    <property type="protein sequence ID" value="EXY73232.1"/>
    <property type="molecule type" value="Genomic_DNA"/>
</dbReference>
<protein>
    <submittedName>
        <fullName evidence="1">Uncharacterized protein</fullName>
    </submittedName>
</protein>
<organism evidence="1 2">
    <name type="scientific">Bacteroides fragilis str. 3988T(B)14</name>
    <dbReference type="NCBI Taxonomy" id="1339315"/>
    <lineage>
        <taxon>Bacteria</taxon>
        <taxon>Pseudomonadati</taxon>
        <taxon>Bacteroidota</taxon>
        <taxon>Bacteroidia</taxon>
        <taxon>Bacteroidales</taxon>
        <taxon>Bacteroidaceae</taxon>
        <taxon>Bacteroides</taxon>
    </lineage>
</organism>
<comment type="caution">
    <text evidence="1">The sequence shown here is derived from an EMBL/GenBank/DDBJ whole genome shotgun (WGS) entry which is preliminary data.</text>
</comment>